<evidence type="ECO:0000256" key="4">
    <source>
        <dbReference type="ARBA" id="ARBA00023002"/>
    </source>
</evidence>
<dbReference type="EMBL" id="VIWT01000005">
    <property type="protein sequence ID" value="TWF73795.1"/>
    <property type="molecule type" value="Genomic_DNA"/>
</dbReference>
<dbReference type="GO" id="GO:0005506">
    <property type="term" value="F:iron ion binding"/>
    <property type="evidence" value="ECO:0007669"/>
    <property type="project" value="InterPro"/>
</dbReference>
<dbReference type="InterPro" id="IPR003819">
    <property type="entry name" value="TauD/TfdA-like"/>
</dbReference>
<keyword evidence="4" id="KW-0560">Oxidoreductase</keyword>
<evidence type="ECO:0000256" key="8">
    <source>
        <dbReference type="SAM" id="MobiDB-lite"/>
    </source>
</evidence>
<dbReference type="InterPro" id="IPR053503">
    <property type="entry name" value="Clavaminate_Synthase"/>
</dbReference>
<dbReference type="PANTHER" id="PTHR10696:SF56">
    <property type="entry name" value="TAUD_TFDA-LIKE DOMAIN-CONTAINING PROTEIN"/>
    <property type="match status" value="1"/>
</dbReference>
<organism evidence="10 11">
    <name type="scientific">Kitasatospora viridis</name>
    <dbReference type="NCBI Taxonomy" id="281105"/>
    <lineage>
        <taxon>Bacteria</taxon>
        <taxon>Bacillati</taxon>
        <taxon>Actinomycetota</taxon>
        <taxon>Actinomycetes</taxon>
        <taxon>Kitasatosporales</taxon>
        <taxon>Streptomycetaceae</taxon>
        <taxon>Kitasatospora</taxon>
    </lineage>
</organism>
<feature type="domain" description="TauD/TfdA-like" evidence="9">
    <location>
        <begin position="63"/>
        <end position="299"/>
    </location>
</feature>
<dbReference type="GO" id="GO:0017000">
    <property type="term" value="P:antibiotic biosynthetic process"/>
    <property type="evidence" value="ECO:0007669"/>
    <property type="project" value="UniProtKB-KW"/>
</dbReference>
<feature type="binding site" evidence="7">
    <location>
        <position position="279"/>
    </location>
    <ligand>
        <name>Fe cation</name>
        <dbReference type="ChEBI" id="CHEBI:24875"/>
    </ligand>
</feature>
<accession>A0A561SFY7</accession>
<dbReference type="Pfam" id="PF02668">
    <property type="entry name" value="TauD"/>
    <property type="match status" value="1"/>
</dbReference>
<name>A0A561SFY7_9ACTN</name>
<reference evidence="10 11" key="1">
    <citation type="submission" date="2019-06" db="EMBL/GenBank/DDBJ databases">
        <title>Sequencing the genomes of 1000 actinobacteria strains.</title>
        <authorList>
            <person name="Klenk H.-P."/>
        </authorList>
    </citation>
    <scope>NUCLEOTIDE SEQUENCE [LARGE SCALE GENOMIC DNA]</scope>
    <source>
        <strain evidence="10 11">DSM 44826</strain>
    </source>
</reference>
<dbReference type="Proteomes" id="UP000317940">
    <property type="component" value="Unassembled WGS sequence"/>
</dbReference>
<dbReference type="PIRSF" id="PIRSF019543">
    <property type="entry name" value="Clavaminate_syn"/>
    <property type="match status" value="1"/>
</dbReference>
<proteinExistence type="inferred from homology"/>
<comment type="similarity">
    <text evidence="2">Belongs to the clavaminate synthase family.</text>
</comment>
<keyword evidence="11" id="KW-1185">Reference proteome</keyword>
<evidence type="ECO:0000256" key="5">
    <source>
        <dbReference type="ARBA" id="ARBA00023004"/>
    </source>
</evidence>
<dbReference type="RefSeq" id="WP_145910718.1">
    <property type="nucleotide sequence ID" value="NZ_BAAAMZ010000001.1"/>
</dbReference>
<dbReference type="SUPFAM" id="SSF51197">
    <property type="entry name" value="Clavaminate synthase-like"/>
    <property type="match status" value="1"/>
</dbReference>
<protein>
    <submittedName>
        <fullName evidence="10">Clavaminate synthase/L-asparagine oxygenase</fullName>
    </submittedName>
</protein>
<keyword evidence="5 7" id="KW-0408">Iron</keyword>
<evidence type="ECO:0000256" key="2">
    <source>
        <dbReference type="ARBA" id="ARBA00008425"/>
    </source>
</evidence>
<dbReference type="GO" id="GO:0016491">
    <property type="term" value="F:oxidoreductase activity"/>
    <property type="evidence" value="ECO:0007669"/>
    <property type="project" value="UniProtKB-KW"/>
</dbReference>
<dbReference type="AlphaFoldDB" id="A0A561SFY7"/>
<keyword evidence="6" id="KW-0045">Antibiotic biosynthesis</keyword>
<dbReference type="OrthoDB" id="3872700at2"/>
<keyword evidence="3 7" id="KW-0479">Metal-binding</keyword>
<evidence type="ECO:0000256" key="6">
    <source>
        <dbReference type="ARBA" id="ARBA00023194"/>
    </source>
</evidence>
<evidence type="ECO:0000313" key="10">
    <source>
        <dbReference type="EMBL" id="TWF73795.1"/>
    </source>
</evidence>
<evidence type="ECO:0000256" key="7">
    <source>
        <dbReference type="PIRSR" id="PIRSR019543-2"/>
    </source>
</evidence>
<evidence type="ECO:0000313" key="11">
    <source>
        <dbReference type="Proteomes" id="UP000317940"/>
    </source>
</evidence>
<comment type="cofactor">
    <cofactor evidence="1">
        <name>Fe(2+)</name>
        <dbReference type="ChEBI" id="CHEBI:29033"/>
    </cofactor>
</comment>
<evidence type="ECO:0000259" key="9">
    <source>
        <dbReference type="Pfam" id="PF02668"/>
    </source>
</evidence>
<dbReference type="NCBIfam" id="NF043003">
    <property type="entry name" value="ClavSyn_CS1"/>
    <property type="match status" value="1"/>
</dbReference>
<dbReference type="Gene3D" id="3.60.130.10">
    <property type="entry name" value="Clavaminate synthase-like"/>
    <property type="match status" value="1"/>
</dbReference>
<dbReference type="InterPro" id="IPR050411">
    <property type="entry name" value="AlphaKG_dependent_hydroxylases"/>
</dbReference>
<gene>
    <name evidence="10" type="ORF">FHX73_15422</name>
</gene>
<comment type="caution">
    <text evidence="10">The sequence shown here is derived from an EMBL/GenBank/DDBJ whole genome shotgun (WGS) entry which is preliminary data.</text>
</comment>
<dbReference type="PANTHER" id="PTHR10696">
    <property type="entry name" value="GAMMA-BUTYROBETAINE HYDROXYLASE-RELATED"/>
    <property type="match status" value="1"/>
</dbReference>
<feature type="region of interest" description="Disordered" evidence="8">
    <location>
        <begin position="305"/>
        <end position="324"/>
    </location>
</feature>
<evidence type="ECO:0000256" key="3">
    <source>
        <dbReference type="ARBA" id="ARBA00022723"/>
    </source>
</evidence>
<evidence type="ECO:0000256" key="1">
    <source>
        <dbReference type="ARBA" id="ARBA00001954"/>
    </source>
</evidence>
<dbReference type="InterPro" id="IPR042098">
    <property type="entry name" value="TauD-like_sf"/>
</dbReference>
<sequence>MTSSTIDCTPYRAELLALAAALPPVPRADLPAFLAEAIRLADRLPHQLRRAIDEFNADGNLDGYLLLRGLPVEPEAVLPPTPVSGPPPEDRPLLAMEAMLCVVGGALGLLTAYDQGYGNRRSLTVLHELFPTPEAHPLSGATSTTQLEFHTDLSHHARQPNYILLSCSRGDHEGRAATLIGSIRKALPLLGDQVREHLYDRVFTRQFDAEDLALTVNVKPLYGAQEDPYVSFNRSFLTAETPEDLAALDALSQALTQVVEPVLLTRGDLLVMDNFRIAHGRAPFTARWDGKDRWLHRAYVRTDRNGQLSGGERPGDVVPFLPRR</sequence>
<dbReference type="InterPro" id="IPR014503">
    <property type="entry name" value="Clavaminate_syn-like"/>
</dbReference>